<dbReference type="InterPro" id="IPR025648">
    <property type="entry name" value="DUF4358"/>
</dbReference>
<feature type="chain" id="PRO_5036185175" evidence="1">
    <location>
        <begin position="25"/>
        <end position="155"/>
    </location>
</feature>
<dbReference type="AlphaFoldDB" id="A0A6N8HXT3"/>
<accession>A0A7G8TDG9</accession>
<protein>
    <submittedName>
        <fullName evidence="3">DUF4358 domain-containing protein</fullName>
    </submittedName>
</protein>
<dbReference type="Pfam" id="PF14270">
    <property type="entry name" value="DUF4358"/>
    <property type="match status" value="1"/>
</dbReference>
<dbReference type="RefSeq" id="WP_066647911.1">
    <property type="nucleotide sequence ID" value="NZ_CP060286.1"/>
</dbReference>
<dbReference type="Proteomes" id="UP000469440">
    <property type="component" value="Unassembled WGS sequence"/>
</dbReference>
<name>A0A6N8HXT3_9FIRM</name>
<evidence type="ECO:0000313" key="3">
    <source>
        <dbReference type="EMBL" id="QNK41660.1"/>
    </source>
</evidence>
<evidence type="ECO:0000313" key="4">
    <source>
        <dbReference type="Proteomes" id="UP000469440"/>
    </source>
</evidence>
<keyword evidence="1" id="KW-0732">Signal</keyword>
<keyword evidence="4" id="KW-1185">Reference proteome</keyword>
<sequence length="155" mass="17648">MKRTFLFLLTLAAALFLWTGCSKAAPKEADLTKVMENMKQKITNTQMMDLSSEDLMPNYGVDPKDVKQFAAYVDSTGTKGDEILLFEASDDSAAGKIEEKLSDRYHQKEIEMKDYLPEEYAMLEKCKVERDGNFAALIVSPQFEDLEQIYHNSLK</sequence>
<dbReference type="KEGG" id="cfem:HCR03_05240"/>
<organism evidence="2 4">
    <name type="scientific">Caproicibacter fermentans</name>
    <dbReference type="NCBI Taxonomy" id="2576756"/>
    <lineage>
        <taxon>Bacteria</taxon>
        <taxon>Bacillati</taxon>
        <taxon>Bacillota</taxon>
        <taxon>Clostridia</taxon>
        <taxon>Eubacteriales</taxon>
        <taxon>Acutalibacteraceae</taxon>
        <taxon>Caproicibacter</taxon>
    </lineage>
</organism>
<feature type="signal peptide" evidence="1">
    <location>
        <begin position="1"/>
        <end position="24"/>
    </location>
</feature>
<evidence type="ECO:0000313" key="2">
    <source>
        <dbReference type="EMBL" id="MVB10636.1"/>
    </source>
</evidence>
<evidence type="ECO:0000313" key="5">
    <source>
        <dbReference type="Proteomes" id="UP000515909"/>
    </source>
</evidence>
<evidence type="ECO:0000256" key="1">
    <source>
        <dbReference type="SAM" id="SignalP"/>
    </source>
</evidence>
<reference evidence="2 4" key="1">
    <citation type="submission" date="2019-09" db="EMBL/GenBank/DDBJ databases">
        <title>Genome sequence of Clostridium sp. EA1.</title>
        <authorList>
            <person name="Poehlein A."/>
            <person name="Bengelsdorf F.R."/>
            <person name="Daniel R."/>
        </authorList>
    </citation>
    <scope>NUCLEOTIDE SEQUENCE [LARGE SCALE GENOMIC DNA]</scope>
    <source>
        <strain evidence="2 4">EA1</strain>
    </source>
</reference>
<dbReference type="EMBL" id="CP060286">
    <property type="protein sequence ID" value="QNK41660.1"/>
    <property type="molecule type" value="Genomic_DNA"/>
</dbReference>
<dbReference type="Proteomes" id="UP000515909">
    <property type="component" value="Chromosome"/>
</dbReference>
<reference evidence="3 5" key="2">
    <citation type="submission" date="2020-08" db="EMBL/GenBank/DDBJ databases">
        <title>The isolate Caproiciproducens sp. 7D4C2 produces n-caproate at mildly acidic conditions from hexoses: genome and rBOX comparison with related strains and chain-elongating bacteria.</title>
        <authorList>
            <person name="Esquivel-Elizondo S."/>
            <person name="Bagci C."/>
            <person name="Temovska M."/>
            <person name="Jeon B.S."/>
            <person name="Bessarab I."/>
            <person name="Williams R.B.H."/>
            <person name="Huson D.H."/>
            <person name="Angenent L.T."/>
        </authorList>
    </citation>
    <scope>NUCLEOTIDE SEQUENCE [LARGE SCALE GENOMIC DNA]</scope>
    <source>
        <strain evidence="3 5">7D4C2</strain>
    </source>
</reference>
<dbReference type="EMBL" id="VWXL01000046">
    <property type="protein sequence ID" value="MVB10636.1"/>
    <property type="molecule type" value="Genomic_DNA"/>
</dbReference>
<dbReference type="PROSITE" id="PS51257">
    <property type="entry name" value="PROKAR_LIPOPROTEIN"/>
    <property type="match status" value="1"/>
</dbReference>
<proteinExistence type="predicted"/>
<gene>
    <name evidence="2" type="ORF">CAFE_13320</name>
    <name evidence="3" type="ORF">HCR03_05240</name>
</gene>
<dbReference type="OrthoDB" id="1852352at2"/>
<accession>A0A6N8HXT3</accession>